<evidence type="ECO:0000256" key="1">
    <source>
        <dbReference type="ARBA" id="ARBA00009437"/>
    </source>
</evidence>
<dbReference type="AlphaFoldDB" id="A0A3L7JCF2"/>
<dbReference type="GO" id="GO:0003700">
    <property type="term" value="F:DNA-binding transcription factor activity"/>
    <property type="evidence" value="ECO:0007669"/>
    <property type="project" value="InterPro"/>
</dbReference>
<accession>A0A3L7JCF2</accession>
<dbReference type="InterPro" id="IPR036390">
    <property type="entry name" value="WH_DNA-bd_sf"/>
</dbReference>
<reference evidence="6 7" key="1">
    <citation type="submission" date="2018-10" db="EMBL/GenBank/DDBJ databases">
        <title>Notoacmeibacter sp. M2BS9Y-3-1, whole genome shotgun sequence.</title>
        <authorList>
            <person name="Tuo L."/>
        </authorList>
    </citation>
    <scope>NUCLEOTIDE SEQUENCE [LARGE SCALE GENOMIC DNA]</scope>
    <source>
        <strain evidence="6 7">M2BS9Y-3-1</strain>
    </source>
</reference>
<keyword evidence="2" id="KW-0805">Transcription regulation</keyword>
<dbReference type="Gene3D" id="1.10.10.10">
    <property type="entry name" value="Winged helix-like DNA-binding domain superfamily/Winged helix DNA-binding domain"/>
    <property type="match status" value="1"/>
</dbReference>
<evidence type="ECO:0000313" key="7">
    <source>
        <dbReference type="Proteomes" id="UP000281094"/>
    </source>
</evidence>
<keyword evidence="3" id="KW-0238">DNA-binding</keyword>
<dbReference type="Gene3D" id="3.40.190.290">
    <property type="match status" value="1"/>
</dbReference>
<evidence type="ECO:0000256" key="3">
    <source>
        <dbReference type="ARBA" id="ARBA00023125"/>
    </source>
</evidence>
<proteinExistence type="inferred from homology"/>
<dbReference type="PANTHER" id="PTHR30126">
    <property type="entry name" value="HTH-TYPE TRANSCRIPTIONAL REGULATOR"/>
    <property type="match status" value="1"/>
</dbReference>
<dbReference type="InterPro" id="IPR005119">
    <property type="entry name" value="LysR_subst-bd"/>
</dbReference>
<dbReference type="Proteomes" id="UP000281094">
    <property type="component" value="Unassembled WGS sequence"/>
</dbReference>
<name>A0A3L7JCF2_9HYPH</name>
<dbReference type="InterPro" id="IPR000847">
    <property type="entry name" value="LysR_HTH_N"/>
</dbReference>
<dbReference type="Pfam" id="PF03466">
    <property type="entry name" value="LysR_substrate"/>
    <property type="match status" value="1"/>
</dbReference>
<dbReference type="EMBL" id="RCWN01000001">
    <property type="protein sequence ID" value="RLQ88160.1"/>
    <property type="molecule type" value="Genomic_DNA"/>
</dbReference>
<protein>
    <submittedName>
        <fullName evidence="6">LysR family transcriptional regulator</fullName>
    </submittedName>
</protein>
<dbReference type="SUPFAM" id="SSF53850">
    <property type="entry name" value="Periplasmic binding protein-like II"/>
    <property type="match status" value="1"/>
</dbReference>
<keyword evidence="7" id="KW-1185">Reference proteome</keyword>
<dbReference type="Pfam" id="PF00126">
    <property type="entry name" value="HTH_1"/>
    <property type="match status" value="1"/>
</dbReference>
<organism evidence="6 7">
    <name type="scientific">Notoacmeibacter ruber</name>
    <dbReference type="NCBI Taxonomy" id="2670375"/>
    <lineage>
        <taxon>Bacteria</taxon>
        <taxon>Pseudomonadati</taxon>
        <taxon>Pseudomonadota</taxon>
        <taxon>Alphaproteobacteria</taxon>
        <taxon>Hyphomicrobiales</taxon>
        <taxon>Notoacmeibacteraceae</taxon>
        <taxon>Notoacmeibacter</taxon>
    </lineage>
</organism>
<dbReference type="RefSeq" id="WP_121645126.1">
    <property type="nucleotide sequence ID" value="NZ_RCWN01000001.1"/>
</dbReference>
<evidence type="ECO:0000313" key="6">
    <source>
        <dbReference type="EMBL" id="RLQ88160.1"/>
    </source>
</evidence>
<feature type="domain" description="HTH lysR-type" evidence="5">
    <location>
        <begin position="5"/>
        <end position="62"/>
    </location>
</feature>
<sequence>MISSLSLDQLRVLVAIADTGSFSAAGRRLTRVQSAISQTVATLEASQGVMLFDRSGHRPQLTDTGRILVQQARMVLASAARFEAVAAGSRQGMEAELALAIDPLVPTAPLIGSLRALHETHPHLQISFSTEGLGGALRRLRAGDVSLALCLLLPDVPEDVKAMPLIRINLVPVAATDHPLATLGRPATRVDLETHVQLVLSDAAGRDGPNYGLTGSAPWRFVDLGRRMDFLLAGFGWCRMPEHLVKAHLDAGRLVRLMLDEEIRGNADPLTIYAAHLADRVPGPAGRWLLSDLAARLAD</sequence>
<evidence type="ECO:0000256" key="4">
    <source>
        <dbReference type="ARBA" id="ARBA00023163"/>
    </source>
</evidence>
<evidence type="ECO:0000256" key="2">
    <source>
        <dbReference type="ARBA" id="ARBA00023015"/>
    </source>
</evidence>
<dbReference type="PROSITE" id="PS50931">
    <property type="entry name" value="HTH_LYSR"/>
    <property type="match status" value="1"/>
</dbReference>
<comment type="caution">
    <text evidence="6">The sequence shown here is derived from an EMBL/GenBank/DDBJ whole genome shotgun (WGS) entry which is preliminary data.</text>
</comment>
<evidence type="ECO:0000259" key="5">
    <source>
        <dbReference type="PROSITE" id="PS50931"/>
    </source>
</evidence>
<gene>
    <name evidence="6" type="ORF">D8780_08060</name>
</gene>
<dbReference type="GO" id="GO:0000976">
    <property type="term" value="F:transcription cis-regulatory region binding"/>
    <property type="evidence" value="ECO:0007669"/>
    <property type="project" value="TreeGrafter"/>
</dbReference>
<dbReference type="PANTHER" id="PTHR30126:SF91">
    <property type="entry name" value="LYSR FAMILY TRANSCRIPTIONAL REGULATOR"/>
    <property type="match status" value="1"/>
</dbReference>
<dbReference type="SUPFAM" id="SSF46785">
    <property type="entry name" value="Winged helix' DNA-binding domain"/>
    <property type="match status" value="1"/>
</dbReference>
<comment type="similarity">
    <text evidence="1">Belongs to the LysR transcriptional regulatory family.</text>
</comment>
<dbReference type="FunFam" id="1.10.10.10:FF:000001">
    <property type="entry name" value="LysR family transcriptional regulator"/>
    <property type="match status" value="1"/>
</dbReference>
<keyword evidence="4" id="KW-0804">Transcription</keyword>
<dbReference type="InterPro" id="IPR036388">
    <property type="entry name" value="WH-like_DNA-bd_sf"/>
</dbReference>